<organism evidence="2 3">
    <name type="scientific">Periconia macrospinosa</name>
    <dbReference type="NCBI Taxonomy" id="97972"/>
    <lineage>
        <taxon>Eukaryota</taxon>
        <taxon>Fungi</taxon>
        <taxon>Dikarya</taxon>
        <taxon>Ascomycota</taxon>
        <taxon>Pezizomycotina</taxon>
        <taxon>Dothideomycetes</taxon>
        <taxon>Pleosporomycetidae</taxon>
        <taxon>Pleosporales</taxon>
        <taxon>Massarineae</taxon>
        <taxon>Periconiaceae</taxon>
        <taxon>Periconia</taxon>
    </lineage>
</organism>
<evidence type="ECO:0000256" key="1">
    <source>
        <dbReference type="SAM" id="MobiDB-lite"/>
    </source>
</evidence>
<sequence length="169" mass="19621">MVGISKTPEVLTKTSGLEERMTELEAILKNVDESIKIRNLLVDLAQKDMEQYHWYYYETQRWVKWIAREKRTYTDLKVQVDTGQFSQAIQVRKIDEWMEKAKALQRNAMNQSELVAENEWDEHTEIVPGIFKEGWSWAQEEGSGPGLTDLVDPKDASNKNPEKTEEGAD</sequence>
<accession>A0A2V1E7N8</accession>
<dbReference type="EMBL" id="KZ805310">
    <property type="protein sequence ID" value="PVI06089.1"/>
    <property type="molecule type" value="Genomic_DNA"/>
</dbReference>
<evidence type="ECO:0000313" key="2">
    <source>
        <dbReference type="EMBL" id="PVI06089.1"/>
    </source>
</evidence>
<reference evidence="2 3" key="1">
    <citation type="journal article" date="2018" name="Sci. Rep.">
        <title>Comparative genomics provides insights into the lifestyle and reveals functional heterogeneity of dark septate endophytic fungi.</title>
        <authorList>
            <person name="Knapp D.G."/>
            <person name="Nemeth J.B."/>
            <person name="Barry K."/>
            <person name="Hainaut M."/>
            <person name="Henrissat B."/>
            <person name="Johnson J."/>
            <person name="Kuo A."/>
            <person name="Lim J.H.P."/>
            <person name="Lipzen A."/>
            <person name="Nolan M."/>
            <person name="Ohm R.A."/>
            <person name="Tamas L."/>
            <person name="Grigoriev I.V."/>
            <person name="Spatafora J.W."/>
            <person name="Nagy L.G."/>
            <person name="Kovacs G.M."/>
        </authorList>
    </citation>
    <scope>NUCLEOTIDE SEQUENCE [LARGE SCALE GENOMIC DNA]</scope>
    <source>
        <strain evidence="2 3">DSE2036</strain>
    </source>
</reference>
<dbReference type="Proteomes" id="UP000244855">
    <property type="component" value="Unassembled WGS sequence"/>
</dbReference>
<keyword evidence="3" id="KW-1185">Reference proteome</keyword>
<dbReference type="OrthoDB" id="10608300at2759"/>
<proteinExistence type="predicted"/>
<evidence type="ECO:0000313" key="3">
    <source>
        <dbReference type="Proteomes" id="UP000244855"/>
    </source>
</evidence>
<protein>
    <submittedName>
        <fullName evidence="2">Uncharacterized protein</fullName>
    </submittedName>
</protein>
<dbReference type="AlphaFoldDB" id="A0A2V1E7N8"/>
<feature type="region of interest" description="Disordered" evidence="1">
    <location>
        <begin position="138"/>
        <end position="169"/>
    </location>
</feature>
<gene>
    <name evidence="2" type="ORF">DM02DRAFT_649998</name>
</gene>
<name>A0A2V1E7N8_9PLEO</name>
<feature type="compositionally biased region" description="Basic and acidic residues" evidence="1">
    <location>
        <begin position="151"/>
        <end position="169"/>
    </location>
</feature>